<accession>A0A7R9CZT9</accession>
<gene>
    <name evidence="2" type="ORF">TPSB3V08_LOCUS4502</name>
</gene>
<evidence type="ECO:0000256" key="1">
    <source>
        <dbReference type="SAM" id="MobiDB-lite"/>
    </source>
</evidence>
<feature type="compositionally biased region" description="Basic and acidic residues" evidence="1">
    <location>
        <begin position="15"/>
        <end position="24"/>
    </location>
</feature>
<proteinExistence type="predicted"/>
<reference evidence="2" key="1">
    <citation type="submission" date="2020-11" db="EMBL/GenBank/DDBJ databases">
        <authorList>
            <person name="Tran Van P."/>
        </authorList>
    </citation>
    <scope>NUCLEOTIDE SEQUENCE</scope>
</reference>
<protein>
    <submittedName>
        <fullName evidence="2">Uncharacterized protein</fullName>
    </submittedName>
</protein>
<sequence length="80" mass="8902">MPGWIQRSPLGFGQTDERASERASDWVATLSSERASAGAEKEKGKYEHLCGRAHRIAEFFCPEVPASRKTGPVEEVRINK</sequence>
<name>A0A7R9CZT9_TIMPO</name>
<dbReference type="AlphaFoldDB" id="A0A7R9CZT9"/>
<feature type="region of interest" description="Disordered" evidence="1">
    <location>
        <begin position="1"/>
        <end position="26"/>
    </location>
</feature>
<evidence type="ECO:0000313" key="2">
    <source>
        <dbReference type="EMBL" id="CAD7404453.1"/>
    </source>
</evidence>
<dbReference type="EMBL" id="OD002177">
    <property type="protein sequence ID" value="CAD7404453.1"/>
    <property type="molecule type" value="Genomic_DNA"/>
</dbReference>
<organism evidence="2">
    <name type="scientific">Timema poppense</name>
    <name type="common">Walking stick</name>
    <dbReference type="NCBI Taxonomy" id="170557"/>
    <lineage>
        <taxon>Eukaryota</taxon>
        <taxon>Metazoa</taxon>
        <taxon>Ecdysozoa</taxon>
        <taxon>Arthropoda</taxon>
        <taxon>Hexapoda</taxon>
        <taxon>Insecta</taxon>
        <taxon>Pterygota</taxon>
        <taxon>Neoptera</taxon>
        <taxon>Polyneoptera</taxon>
        <taxon>Phasmatodea</taxon>
        <taxon>Timematodea</taxon>
        <taxon>Timematoidea</taxon>
        <taxon>Timematidae</taxon>
        <taxon>Timema</taxon>
    </lineage>
</organism>